<sequence length="60" mass="6707">MDLCDRRILSDSPLSLEETPCPDLPVVRTSEGAWAGTSGTDKAEAERGKWREFLQHDVYA</sequence>
<organism evidence="1 2">
    <name type="scientific">Citrullus colocynthis</name>
    <name type="common">colocynth</name>
    <dbReference type="NCBI Taxonomy" id="252529"/>
    <lineage>
        <taxon>Eukaryota</taxon>
        <taxon>Viridiplantae</taxon>
        <taxon>Streptophyta</taxon>
        <taxon>Embryophyta</taxon>
        <taxon>Tracheophyta</taxon>
        <taxon>Spermatophyta</taxon>
        <taxon>Magnoliopsida</taxon>
        <taxon>eudicotyledons</taxon>
        <taxon>Gunneridae</taxon>
        <taxon>Pentapetalae</taxon>
        <taxon>rosids</taxon>
        <taxon>fabids</taxon>
        <taxon>Cucurbitales</taxon>
        <taxon>Cucurbitaceae</taxon>
        <taxon>Benincaseae</taxon>
        <taxon>Citrullus</taxon>
    </lineage>
</organism>
<dbReference type="EMBL" id="OZ021739">
    <property type="protein sequence ID" value="CAK9321438.1"/>
    <property type="molecule type" value="Genomic_DNA"/>
</dbReference>
<gene>
    <name evidence="1" type="ORF">CITCOLO1_LOCUS13509</name>
</gene>
<protein>
    <submittedName>
        <fullName evidence="1">Uncharacterized protein</fullName>
    </submittedName>
</protein>
<proteinExistence type="predicted"/>
<reference evidence="1 2" key="1">
    <citation type="submission" date="2024-03" db="EMBL/GenBank/DDBJ databases">
        <authorList>
            <person name="Gkanogiannis A."/>
            <person name="Becerra Lopez-Lavalle L."/>
        </authorList>
    </citation>
    <scope>NUCLEOTIDE SEQUENCE [LARGE SCALE GENOMIC DNA]</scope>
</reference>
<evidence type="ECO:0000313" key="1">
    <source>
        <dbReference type="EMBL" id="CAK9321438.1"/>
    </source>
</evidence>
<name>A0ABP0YLP3_9ROSI</name>
<dbReference type="Proteomes" id="UP001642487">
    <property type="component" value="Chromosome 5"/>
</dbReference>
<accession>A0ABP0YLP3</accession>
<keyword evidence="2" id="KW-1185">Reference proteome</keyword>
<evidence type="ECO:0000313" key="2">
    <source>
        <dbReference type="Proteomes" id="UP001642487"/>
    </source>
</evidence>